<organism evidence="1 2">
    <name type="scientific">Biomphalaria pfeifferi</name>
    <name type="common">Bloodfluke planorb</name>
    <name type="synonym">Freshwater snail</name>
    <dbReference type="NCBI Taxonomy" id="112525"/>
    <lineage>
        <taxon>Eukaryota</taxon>
        <taxon>Metazoa</taxon>
        <taxon>Spiralia</taxon>
        <taxon>Lophotrochozoa</taxon>
        <taxon>Mollusca</taxon>
        <taxon>Gastropoda</taxon>
        <taxon>Heterobranchia</taxon>
        <taxon>Euthyneura</taxon>
        <taxon>Panpulmonata</taxon>
        <taxon>Hygrophila</taxon>
        <taxon>Lymnaeoidea</taxon>
        <taxon>Planorbidae</taxon>
        <taxon>Biomphalaria</taxon>
    </lineage>
</organism>
<sequence length="65" mass="7506">YPRELGEHNTSNLREDIQFSDKAQTLGFSHSRQPIFFLGHDILSLKNTYSAKYRNVVFKCSLSTV</sequence>
<reference evidence="1" key="1">
    <citation type="journal article" date="2023" name="PLoS Negl. Trop. Dis.">
        <title>A genome sequence for Biomphalaria pfeifferi, the major vector snail for the human-infecting parasite Schistosoma mansoni.</title>
        <authorList>
            <person name="Bu L."/>
            <person name="Lu L."/>
            <person name="Laidemitt M.R."/>
            <person name="Zhang S.M."/>
            <person name="Mutuku M."/>
            <person name="Mkoji G."/>
            <person name="Steinauer M."/>
            <person name="Loker E.S."/>
        </authorList>
    </citation>
    <scope>NUCLEOTIDE SEQUENCE</scope>
    <source>
        <strain evidence="1">KasaAsao</strain>
    </source>
</reference>
<accession>A0AAD8C291</accession>
<keyword evidence="2" id="KW-1185">Reference proteome</keyword>
<dbReference type="EMBL" id="JASAOG010000014">
    <property type="protein sequence ID" value="KAK0065157.1"/>
    <property type="molecule type" value="Genomic_DNA"/>
</dbReference>
<comment type="caution">
    <text evidence="1">The sequence shown here is derived from an EMBL/GenBank/DDBJ whole genome shotgun (WGS) entry which is preliminary data.</text>
</comment>
<proteinExistence type="predicted"/>
<feature type="non-terminal residue" evidence="1">
    <location>
        <position position="1"/>
    </location>
</feature>
<dbReference type="AlphaFoldDB" id="A0AAD8C291"/>
<evidence type="ECO:0000313" key="1">
    <source>
        <dbReference type="EMBL" id="KAK0065157.1"/>
    </source>
</evidence>
<name>A0AAD8C291_BIOPF</name>
<dbReference type="Proteomes" id="UP001233172">
    <property type="component" value="Unassembled WGS sequence"/>
</dbReference>
<gene>
    <name evidence="1" type="ORF">Bpfe_005183</name>
</gene>
<protein>
    <submittedName>
        <fullName evidence="1">Uncharacterized protein</fullName>
    </submittedName>
</protein>
<reference evidence="1" key="2">
    <citation type="submission" date="2023-04" db="EMBL/GenBank/DDBJ databases">
        <authorList>
            <person name="Bu L."/>
            <person name="Lu L."/>
            <person name="Laidemitt M.R."/>
            <person name="Zhang S.M."/>
            <person name="Mutuku M."/>
            <person name="Mkoji G."/>
            <person name="Steinauer M."/>
            <person name="Loker E.S."/>
        </authorList>
    </citation>
    <scope>NUCLEOTIDE SEQUENCE</scope>
    <source>
        <strain evidence="1">KasaAsao</strain>
        <tissue evidence="1">Whole Snail</tissue>
    </source>
</reference>
<evidence type="ECO:0000313" key="2">
    <source>
        <dbReference type="Proteomes" id="UP001233172"/>
    </source>
</evidence>